<geneLocation type="mitochondrion" evidence="20"/>
<keyword evidence="8 18" id="KW-0812">Transmembrane</keyword>
<dbReference type="EMBL" id="MG193537">
    <property type="protein sequence ID" value="AXS66621.1"/>
    <property type="molecule type" value="Genomic_DNA"/>
</dbReference>
<evidence type="ECO:0000256" key="6">
    <source>
        <dbReference type="ARBA" id="ARBA00022448"/>
    </source>
</evidence>
<evidence type="ECO:0000256" key="18">
    <source>
        <dbReference type="RuleBase" id="RU003403"/>
    </source>
</evidence>
<keyword evidence="14 18" id="KW-0830">Ubiquinone</keyword>
<comment type="subcellular location">
    <subcellularLocation>
        <location evidence="2 18">Mitochondrion inner membrane</location>
        <topology evidence="2 18">Multi-pass membrane protein</topology>
    </subcellularLocation>
</comment>
<dbReference type="InterPro" id="IPR050175">
    <property type="entry name" value="Complex_I_Subunit_2"/>
</dbReference>
<evidence type="ECO:0000256" key="2">
    <source>
        <dbReference type="ARBA" id="ARBA00004448"/>
    </source>
</evidence>
<evidence type="ECO:0000256" key="8">
    <source>
        <dbReference type="ARBA" id="ARBA00022692"/>
    </source>
</evidence>
<evidence type="ECO:0000256" key="15">
    <source>
        <dbReference type="ARBA" id="ARBA00023128"/>
    </source>
</evidence>
<evidence type="ECO:0000256" key="3">
    <source>
        <dbReference type="ARBA" id="ARBA00007012"/>
    </source>
</evidence>
<organism evidence="20">
    <name type="scientific">Curculionoidea sp. 2 KM-2017</name>
    <dbReference type="NCBI Taxonomy" id="2219403"/>
    <lineage>
        <taxon>Eukaryota</taxon>
        <taxon>Metazoa</taxon>
        <taxon>Ecdysozoa</taxon>
        <taxon>Arthropoda</taxon>
        <taxon>Hexapoda</taxon>
        <taxon>Insecta</taxon>
        <taxon>Pterygota</taxon>
        <taxon>Neoptera</taxon>
        <taxon>Endopterygota</taxon>
        <taxon>Coleoptera</taxon>
        <taxon>Polyphaga</taxon>
        <taxon>Cucujiformia</taxon>
    </lineage>
</organism>
<evidence type="ECO:0000313" key="20">
    <source>
        <dbReference type="EMBL" id="AXS66621.1"/>
    </source>
</evidence>
<evidence type="ECO:0000256" key="1">
    <source>
        <dbReference type="ARBA" id="ARBA00003257"/>
    </source>
</evidence>
<keyword evidence="11 18" id="KW-0249">Electron transport</keyword>
<feature type="transmembrane region" description="Helical" evidence="18">
    <location>
        <begin position="191"/>
        <end position="211"/>
    </location>
</feature>
<evidence type="ECO:0000256" key="9">
    <source>
        <dbReference type="ARBA" id="ARBA00022792"/>
    </source>
</evidence>
<dbReference type="PRINTS" id="PR01436">
    <property type="entry name" value="NADHDHGNASE2"/>
</dbReference>
<keyword evidence="7 18" id="KW-0679">Respiratory chain</keyword>
<comment type="catalytic activity">
    <reaction evidence="17 18">
        <text>a ubiquinone + NADH + 5 H(+)(in) = a ubiquinol + NAD(+) + 4 H(+)(out)</text>
        <dbReference type="Rhea" id="RHEA:29091"/>
        <dbReference type="Rhea" id="RHEA-COMP:9565"/>
        <dbReference type="Rhea" id="RHEA-COMP:9566"/>
        <dbReference type="ChEBI" id="CHEBI:15378"/>
        <dbReference type="ChEBI" id="CHEBI:16389"/>
        <dbReference type="ChEBI" id="CHEBI:17976"/>
        <dbReference type="ChEBI" id="CHEBI:57540"/>
        <dbReference type="ChEBI" id="CHEBI:57945"/>
        <dbReference type="EC" id="7.1.1.2"/>
    </reaction>
</comment>
<evidence type="ECO:0000256" key="13">
    <source>
        <dbReference type="ARBA" id="ARBA00023027"/>
    </source>
</evidence>
<reference evidence="20" key="1">
    <citation type="journal article" date="2018" name="J. ISSAAS">
        <title>The contribution of mitochondrial metagenomics to large-scale data mining and phylogenetic analysis of Coleoptera.</title>
        <authorList>
            <person name="Miller K."/>
            <person name="Linard B."/>
            <person name="Motyka M."/>
            <person name="Bocek M."/>
            <person name="Vogler A.P."/>
        </authorList>
    </citation>
    <scope>NUCLEOTIDE SEQUENCE</scope>
</reference>
<sequence>MFINTVIISTLISISSMSWFTAWIGLEINLLSLMPLMKSFKNKYSSEATIKYFIVQAMASAILLFSILIFNNSKILDIYPFSTPSSIILCSALLLKLGASPFHFWFPEVLSGLNWEMVIILLTWQKIAPMILLSYMTNLSSKFLSIIIILSSIFSGLQGLNQICMRKILAYSSINHMGWMISAIFSSMSIWTYYFLSYCIINLNFIIMMNSNKIFYFNQLGKLFSFNKKFKFMFMTNLLSLSGLPPFLGFYPKWITVNFMIKNNHYTMIIMLIILTLLSLYYYLRITMTSFIFNYTESLIYMKPYKFYYTYMFINFIALTSLIFCTMLLNNT</sequence>
<keyword evidence="6" id="KW-0813">Transport</keyword>
<feature type="transmembrane region" description="Helical" evidence="18">
    <location>
        <begin position="6"/>
        <end position="31"/>
    </location>
</feature>
<evidence type="ECO:0000256" key="4">
    <source>
        <dbReference type="ARBA" id="ARBA00012944"/>
    </source>
</evidence>
<dbReference type="InterPro" id="IPR001750">
    <property type="entry name" value="ND/Mrp_TM"/>
</dbReference>
<keyword evidence="9 18" id="KW-0999">Mitochondrion inner membrane</keyword>
<keyword evidence="13 18" id="KW-0520">NAD</keyword>
<evidence type="ECO:0000256" key="7">
    <source>
        <dbReference type="ARBA" id="ARBA00022660"/>
    </source>
</evidence>
<feature type="transmembrane region" description="Helical" evidence="18">
    <location>
        <begin position="52"/>
        <end position="70"/>
    </location>
</feature>
<keyword evidence="15 18" id="KW-0496">Mitochondrion</keyword>
<evidence type="ECO:0000256" key="12">
    <source>
        <dbReference type="ARBA" id="ARBA00022989"/>
    </source>
</evidence>
<proteinExistence type="inferred from homology"/>
<protein>
    <recommendedName>
        <fullName evidence="5 18">NADH-ubiquinone oxidoreductase chain 2</fullName>
        <ecNumber evidence="4 18">7.1.1.2</ecNumber>
    </recommendedName>
</protein>
<keyword evidence="16 18" id="KW-0472">Membrane</keyword>
<evidence type="ECO:0000256" key="17">
    <source>
        <dbReference type="ARBA" id="ARBA00049551"/>
    </source>
</evidence>
<evidence type="ECO:0000256" key="16">
    <source>
        <dbReference type="ARBA" id="ARBA00023136"/>
    </source>
</evidence>
<dbReference type="Pfam" id="PF00361">
    <property type="entry name" value="Proton_antipo_M"/>
    <property type="match status" value="1"/>
</dbReference>
<feature type="transmembrane region" description="Helical" evidence="18">
    <location>
        <begin position="266"/>
        <end position="284"/>
    </location>
</feature>
<evidence type="ECO:0000256" key="11">
    <source>
        <dbReference type="ARBA" id="ARBA00022982"/>
    </source>
</evidence>
<keyword evidence="10 18" id="KW-1278">Translocase</keyword>
<evidence type="ECO:0000256" key="5">
    <source>
        <dbReference type="ARBA" id="ARBA00021008"/>
    </source>
</evidence>
<evidence type="ECO:0000256" key="10">
    <source>
        <dbReference type="ARBA" id="ARBA00022967"/>
    </source>
</evidence>
<feature type="transmembrane region" description="Helical" evidence="18">
    <location>
        <begin position="305"/>
        <end position="329"/>
    </location>
</feature>
<comment type="function">
    <text evidence="18">Core subunit of the mitochondrial membrane respiratory chain NADH dehydrogenase (Complex I) which catalyzes electron transfer from NADH through the respiratory chain, using ubiquinone as an electron acceptor. Essential for the catalytic activity and assembly of complex I.</text>
</comment>
<dbReference type="GO" id="GO:0008137">
    <property type="term" value="F:NADH dehydrogenase (ubiquinone) activity"/>
    <property type="evidence" value="ECO:0007669"/>
    <property type="project" value="UniProtKB-EC"/>
</dbReference>
<dbReference type="GO" id="GO:0005743">
    <property type="term" value="C:mitochondrial inner membrane"/>
    <property type="evidence" value="ECO:0007669"/>
    <property type="project" value="UniProtKB-SubCell"/>
</dbReference>
<gene>
    <name evidence="20" type="primary">nad2</name>
</gene>
<feature type="domain" description="NADH:quinone oxidoreductase/Mrp antiporter transmembrane" evidence="19">
    <location>
        <begin position="16"/>
        <end position="278"/>
    </location>
</feature>
<accession>A0A346RKM4</accession>
<keyword evidence="12 18" id="KW-1133">Transmembrane helix</keyword>
<comment type="function">
    <text evidence="1">Core subunit of the mitochondrial membrane respiratory chain NADH dehydrogenase (Complex I) that is believed to belong to the minimal assembly required for catalysis. Complex I functions in the transfer of electrons from NADH to the respiratory chain. The immediate electron acceptor for the enzyme is believed to be ubiquinone.</text>
</comment>
<dbReference type="PANTHER" id="PTHR46552">
    <property type="entry name" value="NADH-UBIQUINONE OXIDOREDUCTASE CHAIN 2"/>
    <property type="match status" value="1"/>
</dbReference>
<feature type="transmembrane region" description="Helical" evidence="18">
    <location>
        <begin position="232"/>
        <end position="254"/>
    </location>
</feature>
<dbReference type="EC" id="7.1.1.2" evidence="4 18"/>
<comment type="similarity">
    <text evidence="3 18">Belongs to the complex I subunit 2 family.</text>
</comment>
<name>A0A346RKM4_9CUCU</name>
<evidence type="ECO:0000256" key="14">
    <source>
        <dbReference type="ARBA" id="ARBA00023075"/>
    </source>
</evidence>
<dbReference type="InterPro" id="IPR003917">
    <property type="entry name" value="NADH_UbQ_OxRdtase_chain2"/>
</dbReference>
<evidence type="ECO:0000259" key="19">
    <source>
        <dbReference type="Pfam" id="PF00361"/>
    </source>
</evidence>
<dbReference type="PANTHER" id="PTHR46552:SF1">
    <property type="entry name" value="NADH-UBIQUINONE OXIDOREDUCTASE CHAIN 2"/>
    <property type="match status" value="1"/>
</dbReference>
<dbReference type="GO" id="GO:0006120">
    <property type="term" value="P:mitochondrial electron transport, NADH to ubiquinone"/>
    <property type="evidence" value="ECO:0007669"/>
    <property type="project" value="InterPro"/>
</dbReference>
<dbReference type="AlphaFoldDB" id="A0A346RKM4"/>